<name>A0A4S8HFE8_9BACT</name>
<proteinExistence type="predicted"/>
<dbReference type="GO" id="GO:0032259">
    <property type="term" value="P:methylation"/>
    <property type="evidence" value="ECO:0007669"/>
    <property type="project" value="UniProtKB-KW"/>
</dbReference>
<dbReference type="Proteomes" id="UP000306918">
    <property type="component" value="Unassembled WGS sequence"/>
</dbReference>
<dbReference type="PANTHER" id="PTHR42912">
    <property type="entry name" value="METHYLTRANSFERASE"/>
    <property type="match status" value="1"/>
</dbReference>
<keyword evidence="2" id="KW-1185">Reference proteome</keyword>
<dbReference type="InterPro" id="IPR029063">
    <property type="entry name" value="SAM-dependent_MTases_sf"/>
</dbReference>
<evidence type="ECO:0000313" key="2">
    <source>
        <dbReference type="Proteomes" id="UP000306918"/>
    </source>
</evidence>
<organism evidence="1 2">
    <name type="scientific">Niastella caeni</name>
    <dbReference type="NCBI Taxonomy" id="2569763"/>
    <lineage>
        <taxon>Bacteria</taxon>
        <taxon>Pseudomonadati</taxon>
        <taxon>Bacteroidota</taxon>
        <taxon>Chitinophagia</taxon>
        <taxon>Chitinophagales</taxon>
        <taxon>Chitinophagaceae</taxon>
        <taxon>Niastella</taxon>
    </lineage>
</organism>
<evidence type="ECO:0000313" key="1">
    <source>
        <dbReference type="EMBL" id="THU33585.1"/>
    </source>
</evidence>
<keyword evidence="1" id="KW-0489">Methyltransferase</keyword>
<dbReference type="Gene3D" id="3.40.50.150">
    <property type="entry name" value="Vaccinia Virus protein VP39"/>
    <property type="match status" value="1"/>
</dbReference>
<dbReference type="CDD" id="cd02440">
    <property type="entry name" value="AdoMet_MTases"/>
    <property type="match status" value="1"/>
</dbReference>
<dbReference type="GO" id="GO:0008168">
    <property type="term" value="F:methyltransferase activity"/>
    <property type="evidence" value="ECO:0007669"/>
    <property type="project" value="UniProtKB-KW"/>
</dbReference>
<dbReference type="EMBL" id="STFF01000009">
    <property type="protein sequence ID" value="THU33585.1"/>
    <property type="molecule type" value="Genomic_DNA"/>
</dbReference>
<dbReference type="Pfam" id="PF13489">
    <property type="entry name" value="Methyltransf_23"/>
    <property type="match status" value="1"/>
</dbReference>
<dbReference type="AlphaFoldDB" id="A0A4S8HFE8"/>
<dbReference type="InterPro" id="IPR050508">
    <property type="entry name" value="Methyltransf_Superfamily"/>
</dbReference>
<dbReference type="OrthoDB" id="3896938at2"/>
<protein>
    <submittedName>
        <fullName evidence="1">Class I SAM-dependent methyltransferase</fullName>
    </submittedName>
</protein>
<accession>A0A4S8HFE8</accession>
<comment type="caution">
    <text evidence="1">The sequence shown here is derived from an EMBL/GenBank/DDBJ whole genome shotgun (WGS) entry which is preliminary data.</text>
</comment>
<dbReference type="RefSeq" id="WP_136580073.1">
    <property type="nucleotide sequence ID" value="NZ_STFF01000009.1"/>
</dbReference>
<dbReference type="SUPFAM" id="SSF53335">
    <property type="entry name" value="S-adenosyl-L-methionine-dependent methyltransferases"/>
    <property type="match status" value="1"/>
</dbReference>
<keyword evidence="1" id="KW-0808">Transferase</keyword>
<gene>
    <name evidence="1" type="ORF">FAM09_25925</name>
</gene>
<reference evidence="1 2" key="1">
    <citation type="submission" date="2019-04" db="EMBL/GenBank/DDBJ databases">
        <title>Niastella caeni sp. nov., isolated from activated sludge.</title>
        <authorList>
            <person name="Sheng M."/>
        </authorList>
    </citation>
    <scope>NUCLEOTIDE SEQUENCE [LARGE SCALE GENOMIC DNA]</scope>
    <source>
        <strain evidence="1 2">HX-2-15</strain>
    </source>
</reference>
<sequence>MIALLKTTERTNNLSYINNYVFQRHLFAYQAILKYHVAGKHVLELGCGEGYGMELLSPHADLYMAVDKKKPQGVSFNNKVLFKQCHLPFLYDIKDNAFDTVICFQVIEHIKNDHRLLDEIKRVLKPGGTLFLTTPNKLTSLTRNPFHIREYLPVQMQQLIASHFDAYTLNGIYGNDVVMKYYEENRRAIERITRFDVLNLQHRLPAFLLKGVYSVLNNYNRFSLARKAPDITAGINYDDFYRDELSENCLDYFVTASKPLHS</sequence>